<reference evidence="5 6" key="1">
    <citation type="submission" date="2015-06" db="EMBL/GenBank/DDBJ databases">
        <title>Genome sequencing of Thermotogales isolates from hydrothermal vents.</title>
        <authorList>
            <person name="Haverkamp T.H."/>
            <person name="Kublanov I.V."/>
            <person name="Nesbo C.L."/>
        </authorList>
    </citation>
    <scope>NUCLEOTIDE SEQUENCE [LARGE SCALE GENOMIC DNA]</scope>
    <source>
        <strain evidence="6">ik275mar</strain>
    </source>
</reference>
<proteinExistence type="predicted"/>
<dbReference type="InterPro" id="IPR036683">
    <property type="entry name" value="CO_DH_flav_C_dom_sf"/>
</dbReference>
<dbReference type="Gene3D" id="3.30.465.10">
    <property type="match status" value="1"/>
</dbReference>
<protein>
    <submittedName>
        <fullName evidence="5">FAD-binding protein</fullName>
    </submittedName>
</protein>
<dbReference type="InterPro" id="IPR016169">
    <property type="entry name" value="FAD-bd_PCMH_sub2"/>
</dbReference>
<dbReference type="InterPro" id="IPR051312">
    <property type="entry name" value="Diverse_Substr_Oxidored"/>
</dbReference>
<dbReference type="Pfam" id="PF03450">
    <property type="entry name" value="CO_deh_flav_C"/>
    <property type="match status" value="1"/>
</dbReference>
<evidence type="ECO:0000313" key="6">
    <source>
        <dbReference type="Proteomes" id="UP000242616"/>
    </source>
</evidence>
<dbReference type="InterPro" id="IPR005107">
    <property type="entry name" value="CO_DH_flav_C"/>
</dbReference>
<dbReference type="Pfam" id="PF00941">
    <property type="entry name" value="FAD_binding_5"/>
    <property type="match status" value="1"/>
</dbReference>
<evidence type="ECO:0000259" key="4">
    <source>
        <dbReference type="PROSITE" id="PS51387"/>
    </source>
</evidence>
<dbReference type="Proteomes" id="UP000242616">
    <property type="component" value="Unassembled WGS sequence"/>
</dbReference>
<dbReference type="InterPro" id="IPR002346">
    <property type="entry name" value="Mopterin_DH_FAD-bd"/>
</dbReference>
<feature type="domain" description="FAD-binding PCMH-type" evidence="4">
    <location>
        <begin position="1"/>
        <end position="162"/>
    </location>
</feature>
<gene>
    <name evidence="5" type="ORF">XJ44_07325</name>
</gene>
<keyword evidence="6" id="KW-1185">Reference proteome</keyword>
<dbReference type="PANTHER" id="PTHR42659">
    <property type="entry name" value="XANTHINE DEHYDROGENASE SUBUNIT C-RELATED"/>
    <property type="match status" value="1"/>
</dbReference>
<organism evidence="5 6">
    <name type="scientific">Thermosipho affectus</name>
    <dbReference type="NCBI Taxonomy" id="660294"/>
    <lineage>
        <taxon>Bacteria</taxon>
        <taxon>Thermotogati</taxon>
        <taxon>Thermotogota</taxon>
        <taxon>Thermotogae</taxon>
        <taxon>Thermotogales</taxon>
        <taxon>Fervidobacteriaceae</taxon>
        <taxon>Thermosipho</taxon>
    </lineage>
</organism>
<dbReference type="InterPro" id="IPR016166">
    <property type="entry name" value="FAD-bd_PCMH"/>
</dbReference>
<dbReference type="SUPFAM" id="SSF55447">
    <property type="entry name" value="CO dehydrogenase flavoprotein C-terminal domain-like"/>
    <property type="match status" value="1"/>
</dbReference>
<dbReference type="PROSITE" id="PS51387">
    <property type="entry name" value="FAD_PCMH"/>
    <property type="match status" value="1"/>
</dbReference>
<keyword evidence="1" id="KW-0285">Flavoprotein</keyword>
<dbReference type="InterPro" id="IPR036318">
    <property type="entry name" value="FAD-bd_PCMH-like_sf"/>
</dbReference>
<dbReference type="SMART" id="SM01092">
    <property type="entry name" value="CO_deh_flav_C"/>
    <property type="match status" value="1"/>
</dbReference>
<evidence type="ECO:0000313" key="5">
    <source>
        <dbReference type="EMBL" id="ONN26678.1"/>
    </source>
</evidence>
<keyword evidence="2" id="KW-0274">FAD</keyword>
<accession>A0ABX3IH86</accession>
<sequence length="255" mass="28970">MIYFKEYLKPKNLQEAYEVLTSKNAKIIGGATFLKLSNQSFETAIDLIDAKLDFIRESENEIEIGAMVTLSEFGDNPIISNLYNGFLKNITENILSFQMRNLITVGGTIFPKFGFSDLITGLLVLETEVHLYKNGKIRLEDFLNTKIQKDILEKITIKKKPLAVSFKNIKNSEYDFSIINIAVSKSENEVKIAVGARPAMAVLITKDLNFFEDIDKAVESLLNKIKFSDDLRASKIYRQKVCKALLKRALREVIQ</sequence>
<keyword evidence="3" id="KW-0560">Oxidoreductase</keyword>
<name>A0ABX3IH86_9BACT</name>
<evidence type="ECO:0000256" key="1">
    <source>
        <dbReference type="ARBA" id="ARBA00022630"/>
    </source>
</evidence>
<evidence type="ECO:0000256" key="2">
    <source>
        <dbReference type="ARBA" id="ARBA00022827"/>
    </source>
</evidence>
<dbReference type="RefSeq" id="WP_077198570.1">
    <property type="nucleotide sequence ID" value="NZ_LBFC01000022.1"/>
</dbReference>
<dbReference type="SUPFAM" id="SSF56176">
    <property type="entry name" value="FAD-binding/transporter-associated domain-like"/>
    <property type="match status" value="1"/>
</dbReference>
<evidence type="ECO:0000256" key="3">
    <source>
        <dbReference type="ARBA" id="ARBA00023002"/>
    </source>
</evidence>
<comment type="caution">
    <text evidence="5">The sequence shown here is derived from an EMBL/GenBank/DDBJ whole genome shotgun (WGS) entry which is preliminary data.</text>
</comment>
<dbReference type="PANTHER" id="PTHR42659:SF2">
    <property type="entry name" value="XANTHINE DEHYDROGENASE SUBUNIT C-RELATED"/>
    <property type="match status" value="1"/>
</dbReference>
<dbReference type="Gene3D" id="3.30.390.50">
    <property type="entry name" value="CO dehydrogenase flavoprotein, C-terminal domain"/>
    <property type="match status" value="1"/>
</dbReference>
<dbReference type="EMBL" id="LBFC01000022">
    <property type="protein sequence ID" value="ONN26678.1"/>
    <property type="molecule type" value="Genomic_DNA"/>
</dbReference>